<dbReference type="EMBL" id="QZWG01000007">
    <property type="protein sequence ID" value="RZC03300.1"/>
    <property type="molecule type" value="Genomic_DNA"/>
</dbReference>
<dbReference type="InterPro" id="IPR052343">
    <property type="entry name" value="Retrotransposon-Effector_Assoc"/>
</dbReference>
<feature type="domain" description="Reverse transcriptase" evidence="2">
    <location>
        <begin position="113"/>
        <end position="391"/>
    </location>
</feature>
<gene>
    <name evidence="3" type="ORF">D0Y65_018111</name>
</gene>
<name>A0A445JXS9_GLYSO</name>
<dbReference type="PROSITE" id="PS50878">
    <property type="entry name" value="RT_POL"/>
    <property type="match status" value="1"/>
</dbReference>
<accession>A0A445JXS9</accession>
<organism evidence="3 4">
    <name type="scientific">Glycine soja</name>
    <name type="common">Wild soybean</name>
    <dbReference type="NCBI Taxonomy" id="3848"/>
    <lineage>
        <taxon>Eukaryota</taxon>
        <taxon>Viridiplantae</taxon>
        <taxon>Streptophyta</taxon>
        <taxon>Embryophyta</taxon>
        <taxon>Tracheophyta</taxon>
        <taxon>Spermatophyta</taxon>
        <taxon>Magnoliopsida</taxon>
        <taxon>eudicotyledons</taxon>
        <taxon>Gunneridae</taxon>
        <taxon>Pentapetalae</taxon>
        <taxon>rosids</taxon>
        <taxon>fabids</taxon>
        <taxon>Fabales</taxon>
        <taxon>Fabaceae</taxon>
        <taxon>Papilionoideae</taxon>
        <taxon>50 kb inversion clade</taxon>
        <taxon>NPAAA clade</taxon>
        <taxon>indigoferoid/millettioid clade</taxon>
        <taxon>Phaseoleae</taxon>
        <taxon>Glycine</taxon>
        <taxon>Glycine subgen. Soja</taxon>
    </lineage>
</organism>
<dbReference type="Proteomes" id="UP000289340">
    <property type="component" value="Chromosome 7"/>
</dbReference>
<dbReference type="Pfam" id="PF00078">
    <property type="entry name" value="RVT_1"/>
    <property type="match status" value="1"/>
</dbReference>
<dbReference type="AlphaFoldDB" id="A0A445JXS9"/>
<keyword evidence="1" id="KW-0812">Transmembrane</keyword>
<keyword evidence="1" id="KW-0472">Membrane</keyword>
<reference evidence="3 4" key="1">
    <citation type="submission" date="2018-09" db="EMBL/GenBank/DDBJ databases">
        <title>A high-quality reference genome of wild soybean provides a powerful tool to mine soybean genomes.</title>
        <authorList>
            <person name="Xie M."/>
            <person name="Chung C.Y.L."/>
            <person name="Li M.-W."/>
            <person name="Wong F.-L."/>
            <person name="Chan T.-F."/>
            <person name="Lam H.-M."/>
        </authorList>
    </citation>
    <scope>NUCLEOTIDE SEQUENCE [LARGE SCALE GENOMIC DNA]</scope>
    <source>
        <strain evidence="4">cv. W05</strain>
        <tissue evidence="3">Hypocotyl of etiolated seedlings</tissue>
    </source>
</reference>
<evidence type="ECO:0000259" key="2">
    <source>
        <dbReference type="PROSITE" id="PS50878"/>
    </source>
</evidence>
<dbReference type="PANTHER" id="PTHR46890">
    <property type="entry name" value="NON-LTR RETROLELEMENT REVERSE TRANSCRIPTASE-LIKE PROTEIN-RELATED"/>
    <property type="match status" value="1"/>
</dbReference>
<dbReference type="InterPro" id="IPR043502">
    <property type="entry name" value="DNA/RNA_pol_sf"/>
</dbReference>
<evidence type="ECO:0000313" key="3">
    <source>
        <dbReference type="EMBL" id="RZC03300.1"/>
    </source>
</evidence>
<dbReference type="CDD" id="cd01650">
    <property type="entry name" value="RT_nLTR_like"/>
    <property type="match status" value="1"/>
</dbReference>
<protein>
    <submittedName>
        <fullName evidence="3">LINE-1 retrotransposable element ORF2 protein</fullName>
    </submittedName>
</protein>
<dbReference type="SUPFAM" id="SSF56672">
    <property type="entry name" value="DNA/RNA polymerases"/>
    <property type="match status" value="1"/>
</dbReference>
<proteinExistence type="predicted"/>
<evidence type="ECO:0000313" key="4">
    <source>
        <dbReference type="Proteomes" id="UP000289340"/>
    </source>
</evidence>
<comment type="caution">
    <text evidence="3">The sequence shown here is derived from an EMBL/GenBank/DDBJ whole genome shotgun (WGS) entry which is preliminary data.</text>
</comment>
<feature type="transmembrane region" description="Helical" evidence="1">
    <location>
        <begin position="422"/>
        <end position="444"/>
    </location>
</feature>
<sequence>MNSRRTNNAVKGVLVDGSWVDDPAIVKEEIRSFFNKNFSEPDQCRPVLNGVRFKSIDQIQNDLLVGSFNADEIRAAVWDCGSEKSPGPDGLNFKFIKQFWEVLKPDFNRFIHEVHANGVFPRGSNASFITLIPKVKDPQNLNEYRPISLIGCIYKIVAKLLANRLKKLMSHIINEKQSAFIRGRQLLHSVLIANEALEEAKRCHKPCLVFKVDYERAYDSVSWGFLSYMMRRLGFCSKWISWIEGCLRSATISVLVNGSPTKEFTPHRGLRQGDPLAPLLFNIVAEGLTDLMREALDKSFYSSLLVGEDNIPVNILQYADDTIFFGDASVQNVKTIKSILRSFELVSGLKKNFAKSSFGVVGKSEQWQAEAARYLNCRILSFPFSYLGIPIGDNPSRSRLWDPIIKKCERRLATWKHRHISFGGRVTLINAALTAIPIYFFSFFKVPSKIIAR</sequence>
<dbReference type="InterPro" id="IPR000477">
    <property type="entry name" value="RT_dom"/>
</dbReference>
<evidence type="ECO:0000256" key="1">
    <source>
        <dbReference type="SAM" id="Phobius"/>
    </source>
</evidence>
<keyword evidence="1" id="KW-1133">Transmembrane helix</keyword>
<dbReference type="PANTHER" id="PTHR46890:SF50">
    <property type="entry name" value="RNA-DIRECTED DNA POLYMERASE, EUKARYOTA, REVERSE TRANSCRIPTASE ZINC-BINDING DOMAIN PROTEIN-RELATED"/>
    <property type="match status" value="1"/>
</dbReference>
<keyword evidence="4" id="KW-1185">Reference proteome</keyword>